<dbReference type="AlphaFoldDB" id="A0A388MDR0"/>
<accession>A0A388MDR0</accession>
<evidence type="ECO:0000313" key="2">
    <source>
        <dbReference type="Proteomes" id="UP000265515"/>
    </source>
</evidence>
<comment type="caution">
    <text evidence="1">The sequence shown here is derived from an EMBL/GenBank/DDBJ whole genome shotgun (WGS) entry which is preliminary data.</text>
</comment>
<sequence length="240" mass="27964">MEMADRGEEPPQGGEDEGFEERVRMLMSLCYDDGLCPDDVPIDDVEIDENEAVVTVNKRFDEIKIQWLKERTVVIIFRDEARDMPRSVKEDVVRAYENGWKKDGTFEPQEGKGRVKFEGPNVISYVARDMVVAEWMVNEGLGEVRLKGKSYSFEMKKWMPKAEWKEFRRNELENTFWVIAIQVPLDAYCYLQSSLTRVIGPVLKMDSPDRFSSNPRLLNIKCEIEPECRSRFKDRTNDSG</sequence>
<proteinExistence type="predicted"/>
<reference evidence="1 2" key="1">
    <citation type="journal article" date="2018" name="Cell">
        <title>The Chara Genome: Secondary Complexity and Implications for Plant Terrestrialization.</title>
        <authorList>
            <person name="Nishiyama T."/>
            <person name="Sakayama H."/>
            <person name="Vries J.D."/>
            <person name="Buschmann H."/>
            <person name="Saint-Marcoux D."/>
            <person name="Ullrich K.K."/>
            <person name="Haas F.B."/>
            <person name="Vanderstraeten L."/>
            <person name="Becker D."/>
            <person name="Lang D."/>
            <person name="Vosolsobe S."/>
            <person name="Rombauts S."/>
            <person name="Wilhelmsson P.K.I."/>
            <person name="Janitza P."/>
            <person name="Kern R."/>
            <person name="Heyl A."/>
            <person name="Rumpler F."/>
            <person name="Villalobos L.I.A.C."/>
            <person name="Clay J.M."/>
            <person name="Skokan R."/>
            <person name="Toyoda A."/>
            <person name="Suzuki Y."/>
            <person name="Kagoshima H."/>
            <person name="Schijlen E."/>
            <person name="Tajeshwar N."/>
            <person name="Catarino B."/>
            <person name="Hetherington A.J."/>
            <person name="Saltykova A."/>
            <person name="Bonnot C."/>
            <person name="Breuninger H."/>
            <person name="Symeonidi A."/>
            <person name="Radhakrishnan G.V."/>
            <person name="Van Nieuwerburgh F."/>
            <person name="Deforce D."/>
            <person name="Chang C."/>
            <person name="Karol K.G."/>
            <person name="Hedrich R."/>
            <person name="Ulvskov P."/>
            <person name="Glockner G."/>
            <person name="Delwiche C.F."/>
            <person name="Petrasek J."/>
            <person name="Van de Peer Y."/>
            <person name="Friml J."/>
            <person name="Beilby M."/>
            <person name="Dolan L."/>
            <person name="Kohara Y."/>
            <person name="Sugano S."/>
            <person name="Fujiyama A."/>
            <person name="Delaux P.-M."/>
            <person name="Quint M."/>
            <person name="TheiBen G."/>
            <person name="Hagemann M."/>
            <person name="Harholt J."/>
            <person name="Dunand C."/>
            <person name="Zachgo S."/>
            <person name="Langdale J."/>
            <person name="Maumus F."/>
            <person name="Straeten D.V.D."/>
            <person name="Gould S.B."/>
            <person name="Rensing S.A."/>
        </authorList>
    </citation>
    <scope>NUCLEOTIDE SEQUENCE [LARGE SCALE GENOMIC DNA]</scope>
    <source>
        <strain evidence="1 2">S276</strain>
    </source>
</reference>
<dbReference type="EMBL" id="BFEA01001117">
    <property type="protein sequence ID" value="GBG92697.1"/>
    <property type="molecule type" value="Genomic_DNA"/>
</dbReference>
<dbReference type="Proteomes" id="UP000265515">
    <property type="component" value="Unassembled WGS sequence"/>
</dbReference>
<keyword evidence="2" id="KW-1185">Reference proteome</keyword>
<dbReference type="Gramene" id="GBG92697">
    <property type="protein sequence ID" value="GBG92697"/>
    <property type="gene ID" value="CBR_g56780"/>
</dbReference>
<gene>
    <name evidence="1" type="ORF">CBR_g56780</name>
</gene>
<protein>
    <submittedName>
        <fullName evidence="1">Uncharacterized protein</fullName>
    </submittedName>
</protein>
<name>A0A388MDR0_CHABU</name>
<organism evidence="1 2">
    <name type="scientific">Chara braunii</name>
    <name type="common">Braun's stonewort</name>
    <dbReference type="NCBI Taxonomy" id="69332"/>
    <lineage>
        <taxon>Eukaryota</taxon>
        <taxon>Viridiplantae</taxon>
        <taxon>Streptophyta</taxon>
        <taxon>Charophyceae</taxon>
        <taxon>Charales</taxon>
        <taxon>Characeae</taxon>
        <taxon>Chara</taxon>
    </lineage>
</organism>
<evidence type="ECO:0000313" key="1">
    <source>
        <dbReference type="EMBL" id="GBG92697.1"/>
    </source>
</evidence>